<gene>
    <name evidence="1" type="ORF">Patl1_07897</name>
</gene>
<keyword evidence="2" id="KW-1185">Reference proteome</keyword>
<protein>
    <submittedName>
        <fullName evidence="1">Uncharacterized protein</fullName>
    </submittedName>
</protein>
<comment type="caution">
    <text evidence="1">The sequence shown here is derived from an EMBL/GenBank/DDBJ whole genome shotgun (WGS) entry which is preliminary data.</text>
</comment>
<reference evidence="2" key="1">
    <citation type="journal article" date="2023" name="G3 (Bethesda)">
        <title>Genome assembly and association tests identify interacting loci associated with vigor, precocity, and sex in interspecific pistachio rootstocks.</title>
        <authorList>
            <person name="Palmer W."/>
            <person name="Jacygrad E."/>
            <person name="Sagayaradj S."/>
            <person name="Cavanaugh K."/>
            <person name="Han R."/>
            <person name="Bertier L."/>
            <person name="Beede B."/>
            <person name="Kafkas S."/>
            <person name="Golino D."/>
            <person name="Preece J."/>
            <person name="Michelmore R."/>
        </authorList>
    </citation>
    <scope>NUCLEOTIDE SEQUENCE [LARGE SCALE GENOMIC DNA]</scope>
</reference>
<proteinExistence type="predicted"/>
<name>A0ACC1AGP3_9ROSI</name>
<organism evidence="1 2">
    <name type="scientific">Pistacia atlantica</name>
    <dbReference type="NCBI Taxonomy" id="434234"/>
    <lineage>
        <taxon>Eukaryota</taxon>
        <taxon>Viridiplantae</taxon>
        <taxon>Streptophyta</taxon>
        <taxon>Embryophyta</taxon>
        <taxon>Tracheophyta</taxon>
        <taxon>Spermatophyta</taxon>
        <taxon>Magnoliopsida</taxon>
        <taxon>eudicotyledons</taxon>
        <taxon>Gunneridae</taxon>
        <taxon>Pentapetalae</taxon>
        <taxon>rosids</taxon>
        <taxon>malvids</taxon>
        <taxon>Sapindales</taxon>
        <taxon>Anacardiaceae</taxon>
        <taxon>Pistacia</taxon>
    </lineage>
</organism>
<dbReference type="EMBL" id="CM047906">
    <property type="protein sequence ID" value="KAJ0085361.1"/>
    <property type="molecule type" value="Genomic_DNA"/>
</dbReference>
<dbReference type="Proteomes" id="UP001164250">
    <property type="component" value="Chromosome 10"/>
</dbReference>
<sequence length="136" mass="15222">MRFDFINDGLVQDVTSLNSKQFPVNFLGPKNFRFHRFTVIAPVDSLNIDGIHIKRFTGIDISHDISVGSLGKYVREEPVDGINVRGRTLSNTDNGVRIRTWPTSYAGIASNMRFEYITIVNVINPIIINSSSLLPA</sequence>
<accession>A0ACC1AGP3</accession>
<evidence type="ECO:0000313" key="1">
    <source>
        <dbReference type="EMBL" id="KAJ0085361.1"/>
    </source>
</evidence>
<evidence type="ECO:0000313" key="2">
    <source>
        <dbReference type="Proteomes" id="UP001164250"/>
    </source>
</evidence>